<feature type="region of interest" description="Disordered" evidence="1">
    <location>
        <begin position="25"/>
        <end position="100"/>
    </location>
</feature>
<keyword evidence="3" id="KW-1185">Reference proteome</keyword>
<dbReference type="HOGENOM" id="CLU_2052803_0_0_1"/>
<dbReference type="Gramene" id="ERM99549">
    <property type="protein sequence ID" value="ERM99549"/>
    <property type="gene ID" value="AMTR_s00088p00101000"/>
</dbReference>
<feature type="compositionally biased region" description="Low complexity" evidence="1">
    <location>
        <begin position="25"/>
        <end position="35"/>
    </location>
</feature>
<dbReference type="AlphaFoldDB" id="W1NXX7"/>
<protein>
    <submittedName>
        <fullName evidence="2">Uncharacterized protein</fullName>
    </submittedName>
</protein>
<evidence type="ECO:0000256" key="1">
    <source>
        <dbReference type="SAM" id="MobiDB-lite"/>
    </source>
</evidence>
<dbReference type="EMBL" id="KI394998">
    <property type="protein sequence ID" value="ERM99549.1"/>
    <property type="molecule type" value="Genomic_DNA"/>
</dbReference>
<accession>W1NXX7</accession>
<proteinExistence type="predicted"/>
<gene>
    <name evidence="2" type="ORF">AMTR_s00088p00101000</name>
</gene>
<name>W1NXX7_AMBTC</name>
<reference evidence="3" key="1">
    <citation type="journal article" date="2013" name="Science">
        <title>The Amborella genome and the evolution of flowering plants.</title>
        <authorList>
            <consortium name="Amborella Genome Project"/>
        </authorList>
    </citation>
    <scope>NUCLEOTIDE SEQUENCE [LARGE SCALE GENOMIC DNA]</scope>
</reference>
<evidence type="ECO:0000313" key="2">
    <source>
        <dbReference type="EMBL" id="ERM99549.1"/>
    </source>
</evidence>
<evidence type="ECO:0000313" key="3">
    <source>
        <dbReference type="Proteomes" id="UP000017836"/>
    </source>
</evidence>
<organism evidence="2 3">
    <name type="scientific">Amborella trichopoda</name>
    <dbReference type="NCBI Taxonomy" id="13333"/>
    <lineage>
        <taxon>Eukaryota</taxon>
        <taxon>Viridiplantae</taxon>
        <taxon>Streptophyta</taxon>
        <taxon>Embryophyta</taxon>
        <taxon>Tracheophyta</taxon>
        <taxon>Spermatophyta</taxon>
        <taxon>Magnoliopsida</taxon>
        <taxon>Amborellales</taxon>
        <taxon>Amborellaceae</taxon>
        <taxon>Amborella</taxon>
    </lineage>
</organism>
<sequence length="120" mass="13228">MEHARLATLADLRYRQAHIEEVYGRRSGAAGASGRHINPELVPPGIGGCGPSLMRSTSTRLRRTLSSRPHGPSRPSTTVPPEPSTQTQHASPHDPSILDPHRTQYHQTKLNLSWGQKLKE</sequence>
<dbReference type="Proteomes" id="UP000017836">
    <property type="component" value="Unassembled WGS sequence"/>
</dbReference>